<dbReference type="Proteomes" id="UP000230233">
    <property type="component" value="Chromosome V"/>
</dbReference>
<gene>
    <name evidence="3" type="primary">Cnig_chr_V.g20646</name>
    <name evidence="3" type="ORF">B9Z55_020646</name>
</gene>
<name>A0A2G5TPE7_9PELO</name>
<dbReference type="PANTHER" id="PTHR31897:SF1">
    <property type="entry name" value="DUF19 DOMAIN-CONTAINING PROTEIN"/>
    <property type="match status" value="1"/>
</dbReference>
<evidence type="ECO:0000313" key="3">
    <source>
        <dbReference type="EMBL" id="PIC28856.1"/>
    </source>
</evidence>
<evidence type="ECO:0000256" key="1">
    <source>
        <dbReference type="SAM" id="SignalP"/>
    </source>
</evidence>
<protein>
    <recommendedName>
        <fullName evidence="2">T20D4.11-like domain-containing protein</fullName>
    </recommendedName>
</protein>
<dbReference type="Pfam" id="PF01579">
    <property type="entry name" value="DUF19"/>
    <property type="match status" value="1"/>
</dbReference>
<evidence type="ECO:0000259" key="2">
    <source>
        <dbReference type="Pfam" id="PF01579"/>
    </source>
</evidence>
<keyword evidence="4" id="KW-1185">Reference proteome</keyword>
<reference evidence="4" key="1">
    <citation type="submission" date="2017-10" db="EMBL/GenBank/DDBJ databases">
        <title>Rapid genome shrinkage in a self-fertile nematode reveals novel sperm competition proteins.</title>
        <authorList>
            <person name="Yin D."/>
            <person name="Schwarz E.M."/>
            <person name="Thomas C.G."/>
            <person name="Felde R.L."/>
            <person name="Korf I.F."/>
            <person name="Cutter A.D."/>
            <person name="Schartner C.M."/>
            <person name="Ralston E.J."/>
            <person name="Meyer B.J."/>
            <person name="Haag E.S."/>
        </authorList>
    </citation>
    <scope>NUCLEOTIDE SEQUENCE [LARGE SCALE GENOMIC DNA]</scope>
    <source>
        <strain evidence="4">JU1422</strain>
    </source>
</reference>
<sequence>MLGFSLALLIFCISLTAREASTELSKCDNCNELAQKIPSALQELHNIKLEPNDTRVAKMIKMCKDMEDCDTCGIPQQTKDTVEHTCKLLEMINKEIFTACAAKLMKEKPDVSDYDCLEGMDLYDQSPANSCKKATTKKECVKKIMEDKCGKDALVDYDKIMERVVKLLDCK</sequence>
<keyword evidence="1" id="KW-0732">Signal</keyword>
<dbReference type="AlphaFoldDB" id="A0A2G5TPE7"/>
<dbReference type="OrthoDB" id="10319052at2759"/>
<feature type="signal peptide" evidence="1">
    <location>
        <begin position="1"/>
        <end position="22"/>
    </location>
</feature>
<feature type="chain" id="PRO_5013761299" description="T20D4.11-like domain-containing protein" evidence="1">
    <location>
        <begin position="23"/>
        <end position="171"/>
    </location>
</feature>
<proteinExistence type="predicted"/>
<dbReference type="EMBL" id="PDUG01000005">
    <property type="protein sequence ID" value="PIC28856.1"/>
    <property type="molecule type" value="Genomic_DNA"/>
</dbReference>
<feature type="domain" description="T20D4.11-like" evidence="2">
    <location>
        <begin position="25"/>
        <end position="170"/>
    </location>
</feature>
<dbReference type="PANTHER" id="PTHR31897">
    <property type="entry name" value="PROTEIN CBG17011-RELATED"/>
    <property type="match status" value="1"/>
</dbReference>
<comment type="caution">
    <text evidence="3">The sequence shown here is derived from an EMBL/GenBank/DDBJ whole genome shotgun (WGS) entry which is preliminary data.</text>
</comment>
<dbReference type="InterPro" id="IPR002542">
    <property type="entry name" value="T20D4.11-like_dom"/>
</dbReference>
<accession>A0A2G5TPE7</accession>
<evidence type="ECO:0000313" key="4">
    <source>
        <dbReference type="Proteomes" id="UP000230233"/>
    </source>
</evidence>
<organism evidence="3 4">
    <name type="scientific">Caenorhabditis nigoni</name>
    <dbReference type="NCBI Taxonomy" id="1611254"/>
    <lineage>
        <taxon>Eukaryota</taxon>
        <taxon>Metazoa</taxon>
        <taxon>Ecdysozoa</taxon>
        <taxon>Nematoda</taxon>
        <taxon>Chromadorea</taxon>
        <taxon>Rhabditida</taxon>
        <taxon>Rhabditina</taxon>
        <taxon>Rhabditomorpha</taxon>
        <taxon>Rhabditoidea</taxon>
        <taxon>Rhabditidae</taxon>
        <taxon>Peloderinae</taxon>
        <taxon>Caenorhabditis</taxon>
    </lineage>
</organism>